<organism evidence="8 9">
    <name type="scientific">Roseomonas elaeocarpi</name>
    <dbReference type="NCBI Taxonomy" id="907779"/>
    <lineage>
        <taxon>Bacteria</taxon>
        <taxon>Pseudomonadati</taxon>
        <taxon>Pseudomonadota</taxon>
        <taxon>Alphaproteobacteria</taxon>
        <taxon>Acetobacterales</taxon>
        <taxon>Roseomonadaceae</taxon>
        <taxon>Roseomonas</taxon>
    </lineage>
</organism>
<evidence type="ECO:0000259" key="7">
    <source>
        <dbReference type="SMART" id="SM00644"/>
    </source>
</evidence>
<dbReference type="Pfam" id="PF01510">
    <property type="entry name" value="Amidase_2"/>
    <property type="match status" value="1"/>
</dbReference>
<keyword evidence="4 8" id="KW-0378">Hydrolase</keyword>
<dbReference type="SMART" id="SM00644">
    <property type="entry name" value="Ami_2"/>
    <property type="match status" value="1"/>
</dbReference>
<evidence type="ECO:0000313" key="8">
    <source>
        <dbReference type="EMBL" id="MFC0409186.1"/>
    </source>
</evidence>
<evidence type="ECO:0000313" key="9">
    <source>
        <dbReference type="Proteomes" id="UP001589865"/>
    </source>
</evidence>
<evidence type="ECO:0000256" key="2">
    <source>
        <dbReference type="ARBA" id="ARBA00007553"/>
    </source>
</evidence>
<comment type="catalytic activity">
    <reaction evidence="1">
        <text>Hydrolyzes the link between N-acetylmuramoyl residues and L-amino acid residues in certain cell-wall glycopeptides.</text>
        <dbReference type="EC" id="3.5.1.28"/>
    </reaction>
</comment>
<dbReference type="PANTHER" id="PTHR30417">
    <property type="entry name" value="N-ACETYLMURAMOYL-L-ALANINE AMIDASE AMID"/>
    <property type="match status" value="1"/>
</dbReference>
<sequence>MSDHLFIRDLLSPNQDDRPADTPVDTLILHYTDMESGAAAIERLRDPVARVSSHYVVEEDGAIFRLVPEHRRAFHAGVSHWRGHETLNGRSIGIEVVNPGHSCGYRPFPALQMAALCELCLDILGRWPIPARNVVAHSDVAPDRKRDPGELFDWEGLAANGVGLWPFGISGNSLAAVPGGAEQAVPLLRAIGYPVDEARPEIAVTAFQRHWRQEAVSGESDAGTLARLRAVATLCRELTSDAPNGLPGSGPGGDPDSSQVA</sequence>
<comment type="caution">
    <text evidence="8">The sequence shown here is derived from an EMBL/GenBank/DDBJ whole genome shotgun (WGS) entry which is preliminary data.</text>
</comment>
<dbReference type="InterPro" id="IPR036365">
    <property type="entry name" value="PGBD-like_sf"/>
</dbReference>
<dbReference type="InterPro" id="IPR036366">
    <property type="entry name" value="PGBDSf"/>
</dbReference>
<comment type="similarity">
    <text evidence="2">Belongs to the N-acetylmuramoyl-L-alanine amidase 2 family.</text>
</comment>
<accession>A0ABV6JXX3</accession>
<dbReference type="InterPro" id="IPR036505">
    <property type="entry name" value="Amidase/PGRP_sf"/>
</dbReference>
<dbReference type="PANTHER" id="PTHR30417:SF1">
    <property type="entry name" value="N-ACETYLMURAMOYL-L-ALANINE AMIDASE AMID"/>
    <property type="match status" value="1"/>
</dbReference>
<evidence type="ECO:0000256" key="5">
    <source>
        <dbReference type="ARBA" id="ARBA00023316"/>
    </source>
</evidence>
<dbReference type="Proteomes" id="UP001589865">
    <property type="component" value="Unassembled WGS sequence"/>
</dbReference>
<dbReference type="InterPro" id="IPR002502">
    <property type="entry name" value="Amidase_domain"/>
</dbReference>
<evidence type="ECO:0000256" key="4">
    <source>
        <dbReference type="ARBA" id="ARBA00022801"/>
    </source>
</evidence>
<feature type="domain" description="N-acetylmuramoyl-L-alanine amidase" evidence="7">
    <location>
        <begin position="12"/>
        <end position="149"/>
    </location>
</feature>
<dbReference type="SUPFAM" id="SSF47090">
    <property type="entry name" value="PGBD-like"/>
    <property type="match status" value="1"/>
</dbReference>
<evidence type="ECO:0000256" key="1">
    <source>
        <dbReference type="ARBA" id="ARBA00001561"/>
    </source>
</evidence>
<name>A0ABV6JXX3_9PROT</name>
<evidence type="ECO:0000256" key="3">
    <source>
        <dbReference type="ARBA" id="ARBA00011901"/>
    </source>
</evidence>
<dbReference type="InterPro" id="IPR051206">
    <property type="entry name" value="NAMLAA_amidase_2"/>
</dbReference>
<evidence type="ECO:0000256" key="6">
    <source>
        <dbReference type="SAM" id="MobiDB-lite"/>
    </source>
</evidence>
<dbReference type="GO" id="GO:0008745">
    <property type="term" value="F:N-acetylmuramoyl-L-alanine amidase activity"/>
    <property type="evidence" value="ECO:0007669"/>
    <property type="project" value="UniProtKB-EC"/>
</dbReference>
<proteinExistence type="inferred from homology"/>
<dbReference type="Gene3D" id="1.10.101.10">
    <property type="entry name" value="PGBD-like superfamily/PGBD"/>
    <property type="match status" value="1"/>
</dbReference>
<gene>
    <name evidence="8" type="ORF">ACFFGY_13085</name>
</gene>
<protein>
    <recommendedName>
        <fullName evidence="3">N-acetylmuramoyl-L-alanine amidase</fullName>
        <ecNumber evidence="3">3.5.1.28</ecNumber>
    </recommendedName>
</protein>
<keyword evidence="9" id="KW-1185">Reference proteome</keyword>
<dbReference type="EMBL" id="JBHLUN010000008">
    <property type="protein sequence ID" value="MFC0409186.1"/>
    <property type="molecule type" value="Genomic_DNA"/>
</dbReference>
<dbReference type="EC" id="3.5.1.28" evidence="3"/>
<feature type="region of interest" description="Disordered" evidence="6">
    <location>
        <begin position="239"/>
        <end position="261"/>
    </location>
</feature>
<reference evidence="8 9" key="1">
    <citation type="submission" date="2024-09" db="EMBL/GenBank/DDBJ databases">
        <authorList>
            <person name="Sun Q."/>
            <person name="Mori K."/>
        </authorList>
    </citation>
    <scope>NUCLEOTIDE SEQUENCE [LARGE SCALE GENOMIC DNA]</scope>
    <source>
        <strain evidence="8 9">TBRC 5777</strain>
    </source>
</reference>
<dbReference type="CDD" id="cd06583">
    <property type="entry name" value="PGRP"/>
    <property type="match status" value="1"/>
</dbReference>
<dbReference type="Gene3D" id="3.40.80.10">
    <property type="entry name" value="Peptidoglycan recognition protein-like"/>
    <property type="match status" value="1"/>
</dbReference>
<dbReference type="SUPFAM" id="SSF55846">
    <property type="entry name" value="N-acetylmuramoyl-L-alanine amidase-like"/>
    <property type="match status" value="1"/>
</dbReference>
<keyword evidence="5" id="KW-0961">Cell wall biogenesis/degradation</keyword>
<dbReference type="RefSeq" id="WP_377044932.1">
    <property type="nucleotide sequence ID" value="NZ_JBHLUN010000008.1"/>
</dbReference>